<feature type="compositionally biased region" description="Basic and acidic residues" evidence="8">
    <location>
        <begin position="827"/>
        <end position="840"/>
    </location>
</feature>
<feature type="region of interest" description="Disordered" evidence="8">
    <location>
        <begin position="197"/>
        <end position="223"/>
    </location>
</feature>
<feature type="compositionally biased region" description="Low complexity" evidence="8">
    <location>
        <begin position="197"/>
        <end position="209"/>
    </location>
</feature>
<keyword evidence="2" id="KW-0479">Metal-binding</keyword>
<feature type="domain" description="C2H2-type" evidence="9">
    <location>
        <begin position="110"/>
        <end position="138"/>
    </location>
</feature>
<feature type="region of interest" description="Disordered" evidence="8">
    <location>
        <begin position="618"/>
        <end position="684"/>
    </location>
</feature>
<feature type="region of interest" description="Disordered" evidence="8">
    <location>
        <begin position="61"/>
        <end position="99"/>
    </location>
</feature>
<accession>A0AA36G621</accession>
<keyword evidence="11" id="KW-1185">Reference proteome</keyword>
<dbReference type="InterPro" id="IPR013087">
    <property type="entry name" value="Znf_C2H2_type"/>
</dbReference>
<gene>
    <name evidence="10" type="ORF">MSPICULIGERA_LOCUS15388</name>
</gene>
<reference evidence="10" key="1">
    <citation type="submission" date="2023-06" db="EMBL/GenBank/DDBJ databases">
        <authorList>
            <person name="Delattre M."/>
        </authorList>
    </citation>
    <scope>NUCLEOTIDE SEQUENCE</scope>
    <source>
        <strain evidence="10">AF72</strain>
    </source>
</reference>
<protein>
    <recommendedName>
        <fullName evidence="9">C2H2-type domain-containing protein</fullName>
    </recommendedName>
</protein>
<dbReference type="Proteomes" id="UP001177023">
    <property type="component" value="Unassembled WGS sequence"/>
</dbReference>
<evidence type="ECO:0000313" key="11">
    <source>
        <dbReference type="Proteomes" id="UP001177023"/>
    </source>
</evidence>
<evidence type="ECO:0000256" key="1">
    <source>
        <dbReference type="ARBA" id="ARBA00004123"/>
    </source>
</evidence>
<evidence type="ECO:0000256" key="3">
    <source>
        <dbReference type="ARBA" id="ARBA00022737"/>
    </source>
</evidence>
<dbReference type="InterPro" id="IPR050888">
    <property type="entry name" value="ZnF_C2H2-type_TF"/>
</dbReference>
<name>A0AA36G621_9BILA</name>
<feature type="compositionally biased region" description="Basic and acidic residues" evidence="8">
    <location>
        <begin position="265"/>
        <end position="279"/>
    </location>
</feature>
<dbReference type="GO" id="GO:0005634">
    <property type="term" value="C:nucleus"/>
    <property type="evidence" value="ECO:0007669"/>
    <property type="project" value="UniProtKB-SubCell"/>
</dbReference>
<evidence type="ECO:0000259" key="9">
    <source>
        <dbReference type="PROSITE" id="PS50157"/>
    </source>
</evidence>
<comment type="caution">
    <text evidence="10">The sequence shown here is derived from an EMBL/GenBank/DDBJ whole genome shotgun (WGS) entry which is preliminary data.</text>
</comment>
<dbReference type="AlphaFoldDB" id="A0AA36G621"/>
<keyword evidence="5" id="KW-0862">Zinc</keyword>
<dbReference type="Gene3D" id="3.30.160.60">
    <property type="entry name" value="Classic Zinc Finger"/>
    <property type="match status" value="2"/>
</dbReference>
<dbReference type="PROSITE" id="PS50157">
    <property type="entry name" value="ZINC_FINGER_C2H2_2"/>
    <property type="match status" value="1"/>
</dbReference>
<feature type="compositionally biased region" description="Polar residues" evidence="8">
    <location>
        <begin position="873"/>
        <end position="882"/>
    </location>
</feature>
<evidence type="ECO:0000256" key="4">
    <source>
        <dbReference type="ARBA" id="ARBA00022771"/>
    </source>
</evidence>
<feature type="compositionally biased region" description="Acidic residues" evidence="8">
    <location>
        <begin position="841"/>
        <end position="862"/>
    </location>
</feature>
<keyword evidence="3" id="KW-0677">Repeat</keyword>
<dbReference type="EMBL" id="CATQJA010002648">
    <property type="protein sequence ID" value="CAJ0577109.1"/>
    <property type="molecule type" value="Genomic_DNA"/>
</dbReference>
<keyword evidence="4 7" id="KW-0863">Zinc-finger</keyword>
<dbReference type="PANTHER" id="PTHR24406">
    <property type="entry name" value="TRANSCRIPTIONAL REPRESSOR CTCFL-RELATED"/>
    <property type="match status" value="1"/>
</dbReference>
<evidence type="ECO:0000256" key="6">
    <source>
        <dbReference type="ARBA" id="ARBA00023242"/>
    </source>
</evidence>
<feature type="compositionally biased region" description="Polar residues" evidence="8">
    <location>
        <begin position="75"/>
        <end position="99"/>
    </location>
</feature>
<evidence type="ECO:0000256" key="2">
    <source>
        <dbReference type="ARBA" id="ARBA00022723"/>
    </source>
</evidence>
<feature type="region of interest" description="Disordered" evidence="8">
    <location>
        <begin position="254"/>
        <end position="286"/>
    </location>
</feature>
<organism evidence="10 11">
    <name type="scientific">Mesorhabditis spiculigera</name>
    <dbReference type="NCBI Taxonomy" id="96644"/>
    <lineage>
        <taxon>Eukaryota</taxon>
        <taxon>Metazoa</taxon>
        <taxon>Ecdysozoa</taxon>
        <taxon>Nematoda</taxon>
        <taxon>Chromadorea</taxon>
        <taxon>Rhabditida</taxon>
        <taxon>Rhabditina</taxon>
        <taxon>Rhabditomorpha</taxon>
        <taxon>Rhabditoidea</taxon>
        <taxon>Rhabditidae</taxon>
        <taxon>Mesorhabditinae</taxon>
        <taxon>Mesorhabditis</taxon>
    </lineage>
</organism>
<dbReference type="SMART" id="SM00355">
    <property type="entry name" value="ZnF_C2H2"/>
    <property type="match status" value="6"/>
</dbReference>
<evidence type="ECO:0000256" key="8">
    <source>
        <dbReference type="SAM" id="MobiDB-lite"/>
    </source>
</evidence>
<sequence length="882" mass="99748">MHRALCVLLEREVHPFTALTDHCVNATTSDSLDPGMLDFGKLDVGSQKMLVQQMFMAQNNPVRTPVADGMESDGRSSTSSTRNGHSESTAGDWVSEQSNSISNNTPSMLLKCSECGLAKNSSEELEVHIKQEHLQWLPFQCPICLSERASDAQMREHIYSAHKKNMNKFIYVDNVQAKRTLQQQMDRSFHLAMSLNSANNSSNTTNSANRRGPLGPLNGRSNGAMLNTLANQLMANHTKEQDKTKELVSVNFNGTSDTTAARSHSPREAPASRKREHDQPITSGSSNTDALLAQINAQANLNTEDDYDVDDPQEAFAMMFSPKRAKHDLSQDDDEVKMPAFEDDFGDASAMLESLFGGTPLTGDVPASEDFHVNPKYGKHMPLMTKKRVLGECSKCQKPVTAGARQMHMFYHLGKDHGIFRFRCRFDHCNVEHYRKDQMENHHSKVHGRIDPEMMEDRSLELYQRCQEMSMELIGTDNCTPGPTADRAQIAYEAQLAEQKRRADRPRRKEGHDSTWQNKAIPDDERPLECRKCNKTMQNRIRGFHILWHLAKDLNINRYICKICNFGHDRSQSVQTHGKREHGTDDVVLDKIDDYEEEIKQMSEQCFGFQALFSQESRRRSKIPLAPRADDNNSPPVDEEDDTKGDIDSMIADDDEDEVPTRPKPVRAEIKPSSASRPSRRHISHRRFGTRRAMGKNKRLEMARLREVSMRLGGAQYFKKRVNEVACCGACGLNLHTRLSEHAYKHLNVPLFLCPHCDLGNHSRDTVVKHMKEMHDDVNTGSPIDQRLKYAQEIKDMIAHCYPGFFVDAPIPTPADIEKLQAPFGDDDTKPQIAIDHDGDHDEEDDSDADDQSEHTEEDAPELADQTTERSESPPNSELTEE</sequence>
<keyword evidence="6" id="KW-0539">Nucleus</keyword>
<feature type="non-terminal residue" evidence="10">
    <location>
        <position position="882"/>
    </location>
</feature>
<dbReference type="GO" id="GO:0008270">
    <property type="term" value="F:zinc ion binding"/>
    <property type="evidence" value="ECO:0007669"/>
    <property type="project" value="UniProtKB-KW"/>
</dbReference>
<evidence type="ECO:0000313" key="10">
    <source>
        <dbReference type="EMBL" id="CAJ0577109.1"/>
    </source>
</evidence>
<feature type="region of interest" description="Disordered" evidence="8">
    <location>
        <begin position="817"/>
        <end position="882"/>
    </location>
</feature>
<evidence type="ECO:0000256" key="7">
    <source>
        <dbReference type="PROSITE-ProRule" id="PRU00042"/>
    </source>
</evidence>
<feature type="region of interest" description="Disordered" evidence="8">
    <location>
        <begin position="497"/>
        <end position="520"/>
    </location>
</feature>
<proteinExistence type="predicted"/>
<comment type="subcellular location">
    <subcellularLocation>
        <location evidence="1">Nucleus</location>
    </subcellularLocation>
</comment>
<evidence type="ECO:0000256" key="5">
    <source>
        <dbReference type="ARBA" id="ARBA00022833"/>
    </source>
</evidence>